<dbReference type="Proteomes" id="UP000253817">
    <property type="component" value="Unassembled WGS sequence"/>
</dbReference>
<evidence type="ECO:0000313" key="2">
    <source>
        <dbReference type="EMBL" id="RDB71859.1"/>
    </source>
</evidence>
<dbReference type="GO" id="GO:0006799">
    <property type="term" value="P:polyphosphate biosynthetic process"/>
    <property type="evidence" value="ECO:0007669"/>
    <property type="project" value="UniProtKB-ARBA"/>
</dbReference>
<reference evidence="3" key="3">
    <citation type="journal article" date="2019" name="Microbiol. Resour. Announc.">
        <title>Draft Genome Sequences of Type Strains of Gordonibacter faecihominis, Paraeggerthella hongkongensis, Parvibacter caecicola,Slackia equolifaciens, Slackia faecicanis, and Slackia isoflavoniconvertens.</title>
        <authorList>
            <person name="Danylec N."/>
            <person name="Stoll D.A."/>
            <person name="Dotsch A."/>
            <person name="Huch M."/>
        </authorList>
    </citation>
    <scope>NUCLEOTIDE SEQUENCE</scope>
    <source>
        <strain evidence="3">DSM 16107</strain>
    </source>
</reference>
<dbReference type="EMBL" id="PPTT01000001">
    <property type="protein sequence ID" value="RDB71859.1"/>
    <property type="molecule type" value="Genomic_DNA"/>
</dbReference>
<dbReference type="OrthoDB" id="185578at2"/>
<dbReference type="RefSeq" id="WP_114544806.1">
    <property type="nucleotide sequence ID" value="NZ_PPTT01000001.1"/>
</dbReference>
<dbReference type="InterPro" id="IPR042267">
    <property type="entry name" value="VTC_sf"/>
</dbReference>
<dbReference type="Gene3D" id="3.20.100.30">
    <property type="entry name" value="VTC, catalytic tunnel domain"/>
    <property type="match status" value="1"/>
</dbReference>
<gene>
    <name evidence="2" type="ORF">C1876_00720</name>
    <name evidence="3" type="ORF">DMP09_02875</name>
</gene>
<dbReference type="EMBL" id="QICC01000006">
    <property type="protein sequence ID" value="RNM42842.1"/>
    <property type="molecule type" value="Genomic_DNA"/>
</dbReference>
<proteinExistence type="predicted"/>
<sequence length="281" mass="31062">MTTFTDVFERKEVKYRLNASQHDAMIAALAGRMAPDAFGTTRIVSRYLDTPDRALIERSLDKPLYKEKLRLRGYGAPEAHDRVFVEIKKKYKGIVYKRRVGCSLTAACAYLNGMPYERACARYPLPDPVMAAESLAPRSVQIAREIDVFVARHAPLRPSMLITCDRTAYAPTTCADGDDLRITFDANISYCDLFEAQPATPRPLLQAGDGVMEIKAAGPFPLWLVHALDACEAYPSSFSKYGTAYRACAPRAERPAVAPPRVPAAMFVLPNHAVKKGGRCA</sequence>
<protein>
    <submittedName>
        <fullName evidence="3">Vacuolar transporter</fullName>
    </submittedName>
</protein>
<dbReference type="Pfam" id="PF09359">
    <property type="entry name" value="VTC"/>
    <property type="match status" value="1"/>
</dbReference>
<dbReference type="Proteomes" id="UP000270112">
    <property type="component" value="Unassembled WGS sequence"/>
</dbReference>
<reference evidence="2 4" key="1">
    <citation type="journal article" date="2018" name="Elife">
        <title>Discovery and characterization of a prevalent human gut bacterial enzyme sufficient for the inactivation of a family of plant toxins.</title>
        <authorList>
            <person name="Koppel N."/>
            <person name="Bisanz J.E."/>
            <person name="Pandelia M.E."/>
            <person name="Turnbaugh P.J."/>
            <person name="Balskus E.P."/>
        </authorList>
    </citation>
    <scope>NUCLEOTIDE SEQUENCE [LARGE SCALE GENOMIC DNA]</scope>
    <source>
        <strain evidence="2 4">DSM 16107</strain>
    </source>
</reference>
<dbReference type="InterPro" id="IPR018966">
    <property type="entry name" value="VTC_domain"/>
</dbReference>
<evidence type="ECO:0000313" key="4">
    <source>
        <dbReference type="Proteomes" id="UP000253817"/>
    </source>
</evidence>
<evidence type="ECO:0000313" key="5">
    <source>
        <dbReference type="Proteomes" id="UP000270112"/>
    </source>
</evidence>
<accession>A0A3N0J2M3</accession>
<name>A0A3N0J2M3_9ACTN</name>
<evidence type="ECO:0000313" key="3">
    <source>
        <dbReference type="EMBL" id="RNM42842.1"/>
    </source>
</evidence>
<evidence type="ECO:0000259" key="1">
    <source>
        <dbReference type="Pfam" id="PF09359"/>
    </source>
</evidence>
<feature type="domain" description="VTC" evidence="1">
    <location>
        <begin position="9"/>
        <end position="247"/>
    </location>
</feature>
<dbReference type="CDD" id="cd07750">
    <property type="entry name" value="PolyPPase_VTC_like"/>
    <property type="match status" value="1"/>
</dbReference>
<keyword evidence="4" id="KW-1185">Reference proteome</keyword>
<dbReference type="AlphaFoldDB" id="A0A3N0J2M3"/>
<comment type="caution">
    <text evidence="3">The sequence shown here is derived from an EMBL/GenBank/DDBJ whole genome shotgun (WGS) entry which is preliminary data.</text>
</comment>
<organism evidence="3 5">
    <name type="scientific">Eggerthella sinensis</name>
    <dbReference type="NCBI Taxonomy" id="242230"/>
    <lineage>
        <taxon>Bacteria</taxon>
        <taxon>Bacillati</taxon>
        <taxon>Actinomycetota</taxon>
        <taxon>Coriobacteriia</taxon>
        <taxon>Eggerthellales</taxon>
        <taxon>Eggerthellaceae</taxon>
        <taxon>Eggerthella</taxon>
    </lineage>
</organism>
<reference evidence="5" key="2">
    <citation type="submission" date="2018-05" db="EMBL/GenBank/DDBJ databases">
        <title>Genome Sequencing of selected type strains of the family Eggerthellaceae.</title>
        <authorList>
            <person name="Danylec N."/>
            <person name="Stoll D.A."/>
            <person name="Doetsch A."/>
            <person name="Huch M."/>
        </authorList>
    </citation>
    <scope>NUCLEOTIDE SEQUENCE [LARGE SCALE GENOMIC DNA]</scope>
    <source>
        <strain evidence="5">DSM 16107</strain>
    </source>
</reference>